<keyword evidence="2" id="KW-1185">Reference proteome</keyword>
<name>A0ABX1BDG1_9ACTN</name>
<evidence type="ECO:0000313" key="2">
    <source>
        <dbReference type="Proteomes" id="UP000696294"/>
    </source>
</evidence>
<protein>
    <recommendedName>
        <fullName evidence="3">EF-hand domain-containing protein</fullName>
    </recommendedName>
</protein>
<organism evidence="1 2">
    <name type="scientific">Nonomuraea composti</name>
    <dbReference type="NCBI Taxonomy" id="2720023"/>
    <lineage>
        <taxon>Bacteria</taxon>
        <taxon>Bacillati</taxon>
        <taxon>Actinomycetota</taxon>
        <taxon>Actinomycetes</taxon>
        <taxon>Streptosporangiales</taxon>
        <taxon>Streptosporangiaceae</taxon>
        <taxon>Nonomuraea</taxon>
    </lineage>
</organism>
<comment type="caution">
    <text evidence="1">The sequence shown here is derived from an EMBL/GenBank/DDBJ whole genome shotgun (WGS) entry which is preliminary data.</text>
</comment>
<reference evidence="1 2" key="1">
    <citation type="submission" date="2020-03" db="EMBL/GenBank/DDBJ databases">
        <title>WGS of actinomycetes isolated from Thailand.</title>
        <authorList>
            <person name="Thawai C."/>
        </authorList>
    </citation>
    <scope>NUCLEOTIDE SEQUENCE [LARGE SCALE GENOMIC DNA]</scope>
    <source>
        <strain evidence="1 2">FMUSA5-5</strain>
    </source>
</reference>
<evidence type="ECO:0000313" key="1">
    <source>
        <dbReference type="EMBL" id="NJP93811.1"/>
    </source>
</evidence>
<dbReference type="EMBL" id="JAATEP010000025">
    <property type="protein sequence ID" value="NJP93811.1"/>
    <property type="molecule type" value="Genomic_DNA"/>
</dbReference>
<dbReference type="Proteomes" id="UP000696294">
    <property type="component" value="Unassembled WGS sequence"/>
</dbReference>
<dbReference type="RefSeq" id="WP_168014188.1">
    <property type="nucleotide sequence ID" value="NZ_JAATEP010000025.1"/>
</dbReference>
<sequence>MTVAPRPLDGGRPKRGRKVLVTASALLLVVAGLPANAVLVSLIDSGPRTDGIILRGLGTAFGRPGFEIPPQLTDFRRDKLTRRFVQLDTDGDGFLERHDRG</sequence>
<evidence type="ECO:0008006" key="3">
    <source>
        <dbReference type="Google" id="ProtNLM"/>
    </source>
</evidence>
<accession>A0ABX1BDG1</accession>
<gene>
    <name evidence="1" type="ORF">HCN51_30955</name>
</gene>
<proteinExistence type="predicted"/>